<protein>
    <submittedName>
        <fullName evidence="1">Antitoxin (DNA-binding transcriptional repressor) of toxin-antitoxin stability system</fullName>
    </submittedName>
</protein>
<dbReference type="Proteomes" id="UP000798951">
    <property type="component" value="Unassembled WGS sequence"/>
</dbReference>
<keyword evidence="2" id="KW-1185">Reference proteome</keyword>
<dbReference type="EMBL" id="VMSD01000001">
    <property type="protein sequence ID" value="KAF0849164.1"/>
    <property type="molecule type" value="Genomic_DNA"/>
</dbReference>
<accession>A0ABQ6YTN3</accession>
<sequence length="83" mass="8991">MKSISADELGQHLPTVVADVEAGEVYELTRHNHRIGFIVPAVSSTQIIPRKVAGAADTSATPRHTLRTADAVDELLETDKGEW</sequence>
<proteinExistence type="predicted"/>
<dbReference type="RefSeq" id="WP_067978892.1">
    <property type="nucleotide sequence ID" value="NZ_VMSD01000001.1"/>
</dbReference>
<name>A0ABQ6YTN3_9NOCA</name>
<dbReference type="Gene3D" id="3.40.1620.10">
    <property type="entry name" value="YefM-like domain"/>
    <property type="match status" value="1"/>
</dbReference>
<gene>
    <name evidence="1" type="ORF">FNL39_101600</name>
</gene>
<reference evidence="1 2" key="1">
    <citation type="submission" date="2019-07" db="EMBL/GenBank/DDBJ databases">
        <title>Genomic Encyclopedia of Type Strains, Phase IV (KMG-IV): sequencing the most valuable type-strain genomes for metagenomic binning, comparative biology and taxonomic classification.</title>
        <authorList>
            <person name="Goeker M."/>
        </authorList>
    </citation>
    <scope>NUCLEOTIDE SEQUENCE [LARGE SCALE GENOMIC DNA]</scope>
    <source>
        <strain evidence="1 2">DSM 44831</strain>
    </source>
</reference>
<organism evidence="1 2">
    <name type="scientific">Nocardia caishijiensis</name>
    <dbReference type="NCBI Taxonomy" id="184756"/>
    <lineage>
        <taxon>Bacteria</taxon>
        <taxon>Bacillati</taxon>
        <taxon>Actinomycetota</taxon>
        <taxon>Actinomycetes</taxon>
        <taxon>Mycobacteriales</taxon>
        <taxon>Nocardiaceae</taxon>
        <taxon>Nocardia</taxon>
    </lineage>
</organism>
<evidence type="ECO:0000313" key="1">
    <source>
        <dbReference type="EMBL" id="KAF0849164.1"/>
    </source>
</evidence>
<comment type="caution">
    <text evidence="1">The sequence shown here is derived from an EMBL/GenBank/DDBJ whole genome shotgun (WGS) entry which is preliminary data.</text>
</comment>
<evidence type="ECO:0000313" key="2">
    <source>
        <dbReference type="Proteomes" id="UP000798951"/>
    </source>
</evidence>